<name>T0Y743_9ZZZZ</name>
<evidence type="ECO:0000313" key="1">
    <source>
        <dbReference type="EMBL" id="EQD27657.1"/>
    </source>
</evidence>
<reference evidence="1" key="2">
    <citation type="journal article" date="2014" name="ISME J.">
        <title>Microbial stratification in low pH oxic and suboxic macroscopic growths along an acid mine drainage.</title>
        <authorList>
            <person name="Mendez-Garcia C."/>
            <person name="Mesa V."/>
            <person name="Sprenger R.R."/>
            <person name="Richter M."/>
            <person name="Diez M.S."/>
            <person name="Solano J."/>
            <person name="Bargiela R."/>
            <person name="Golyshina O.V."/>
            <person name="Manteca A."/>
            <person name="Ramos J.L."/>
            <person name="Gallego J.R."/>
            <person name="Llorente I."/>
            <person name="Martins Dos Santos V.A."/>
            <person name="Jensen O.N."/>
            <person name="Pelaez A.I."/>
            <person name="Sanchez J."/>
            <person name="Ferrer M."/>
        </authorList>
    </citation>
    <scope>NUCLEOTIDE SEQUENCE</scope>
</reference>
<dbReference type="EMBL" id="AUZY01012810">
    <property type="protein sequence ID" value="EQD27657.1"/>
    <property type="molecule type" value="Genomic_DNA"/>
</dbReference>
<accession>T0Y743</accession>
<organism evidence="1">
    <name type="scientific">mine drainage metagenome</name>
    <dbReference type="NCBI Taxonomy" id="410659"/>
    <lineage>
        <taxon>unclassified sequences</taxon>
        <taxon>metagenomes</taxon>
        <taxon>ecological metagenomes</taxon>
    </lineage>
</organism>
<reference evidence="1" key="1">
    <citation type="submission" date="2013-08" db="EMBL/GenBank/DDBJ databases">
        <authorList>
            <person name="Mendez C."/>
            <person name="Richter M."/>
            <person name="Ferrer M."/>
            <person name="Sanchez J."/>
        </authorList>
    </citation>
    <scope>NUCLEOTIDE SEQUENCE</scope>
</reference>
<dbReference type="AlphaFoldDB" id="T0Y743"/>
<feature type="non-terminal residue" evidence="1">
    <location>
        <position position="1"/>
    </location>
</feature>
<protein>
    <submittedName>
        <fullName evidence="1">Uncharacterized protein</fullName>
    </submittedName>
</protein>
<proteinExistence type="predicted"/>
<comment type="caution">
    <text evidence="1">The sequence shown here is derived from an EMBL/GenBank/DDBJ whole genome shotgun (WGS) entry which is preliminary data.</text>
</comment>
<gene>
    <name evidence="1" type="ORF">B1B_19073</name>
</gene>
<sequence>GATAAELHAPIVSVSKSSMDSYISSLTDVSYSCVAYNIADPRNISQIYRSGDAVGLYESNRYGSGAIVPYSSQDGPIKFVCGTMPVQFSNGSKGYEAYTTAVNVGNTTVRENLNNSIVVYKTARKRPLLCRGRFLYSA</sequence>